<dbReference type="AlphaFoldDB" id="A0A0M6XU64"/>
<dbReference type="PANTHER" id="PTHR38605:SF1">
    <property type="entry name" value="ATPASE"/>
    <property type="match status" value="1"/>
</dbReference>
<evidence type="ECO:0000313" key="2">
    <source>
        <dbReference type="Proteomes" id="UP000048908"/>
    </source>
</evidence>
<dbReference type="PANTHER" id="PTHR38605">
    <property type="entry name" value="ATPASE-RELATED"/>
    <property type="match status" value="1"/>
</dbReference>
<protein>
    <submittedName>
        <fullName evidence="1">Putative ATPase</fullName>
    </submittedName>
</protein>
<name>A0A0M6XU64_9RHOB</name>
<gene>
    <name evidence="1" type="ORF">JAN5088_02537</name>
</gene>
<accession>A0A0M6XU64</accession>
<keyword evidence="2" id="KW-1185">Reference proteome</keyword>
<dbReference type="OrthoDB" id="9777645at2"/>
<dbReference type="InterPro" id="IPR007413">
    <property type="entry name" value="YcjX-like"/>
</dbReference>
<sequence length="465" mass="51079">MIGRMADAVTRGVGDLTAGVTEVFDPTLRLGVTGLSRAGKTVFITSLVANLIDRGRMPGFTAGSRIETAFLQPQPDDTVPRFDYESHLSALTSRDPHWPEGTRAVSELRLSFKVRPAGLLSGLRGVRTVHLDIVDYPGEWLLDLGLMEKTYDEWSERALARLTSWNASDYEAAMQAVDATAPLDEPIAQKLARSYTAALHLARDAGAYDLTPGRFLLPGDLEGSPALTFAPLPPGEAPRGSLRREMARRFEAYKSQVVRPFFRDHFARLDRQVVLLDVLGALRRGPRAVEEMRAAMADILTAFRPGTLGWLMSLLGARRVDRLLFAATKADHLHHGQHARLTALTEALVRDARSRADFAGARTRAMSIAALRATVEETREHQGVDLPVVRGRLLSTGREAALYPGELPDDPSHILNPARQGADAWLDGDYDLMDFAPAPLTLRPGEGPPHIRLDRAAEFLLADRL</sequence>
<evidence type="ECO:0000313" key="1">
    <source>
        <dbReference type="EMBL" id="CTQ33751.1"/>
    </source>
</evidence>
<organism evidence="1 2">
    <name type="scientific">Jannaschia rubra</name>
    <dbReference type="NCBI Taxonomy" id="282197"/>
    <lineage>
        <taxon>Bacteria</taxon>
        <taxon>Pseudomonadati</taxon>
        <taxon>Pseudomonadota</taxon>
        <taxon>Alphaproteobacteria</taxon>
        <taxon>Rhodobacterales</taxon>
        <taxon>Roseobacteraceae</taxon>
        <taxon>Jannaschia</taxon>
    </lineage>
</organism>
<dbReference type="PIRSF" id="PIRSF019381">
    <property type="entry name" value="YcjX"/>
    <property type="match status" value="1"/>
</dbReference>
<dbReference type="EMBL" id="CXPG01000020">
    <property type="protein sequence ID" value="CTQ33751.1"/>
    <property type="molecule type" value="Genomic_DNA"/>
</dbReference>
<dbReference type="Pfam" id="PF04317">
    <property type="entry name" value="DUF463"/>
    <property type="match status" value="1"/>
</dbReference>
<proteinExistence type="predicted"/>
<dbReference type="RefSeq" id="WP_055683123.1">
    <property type="nucleotide sequence ID" value="NZ_CXPG01000020.1"/>
</dbReference>
<dbReference type="STRING" id="282197.SAMN04488517_102586"/>
<dbReference type="Proteomes" id="UP000048908">
    <property type="component" value="Unassembled WGS sequence"/>
</dbReference>
<reference evidence="1 2" key="1">
    <citation type="submission" date="2015-07" db="EMBL/GenBank/DDBJ databases">
        <authorList>
            <person name="Noorani M."/>
        </authorList>
    </citation>
    <scope>NUCLEOTIDE SEQUENCE [LARGE SCALE GENOMIC DNA]</scope>
    <source>
        <strain evidence="1 2">CECT 5088</strain>
    </source>
</reference>